<dbReference type="Proteomes" id="UP000068447">
    <property type="component" value="Chromosome"/>
</dbReference>
<proteinExistence type="predicted"/>
<dbReference type="STRING" id="1526571.AT746_01965"/>
<dbReference type="SUPFAM" id="SSF89447">
    <property type="entry name" value="AbrB/MazE/MraZ-like"/>
    <property type="match status" value="1"/>
</dbReference>
<dbReference type="InterPro" id="IPR031848">
    <property type="entry name" value="PrlF_antitoxin"/>
</dbReference>
<evidence type="ECO:0000259" key="1">
    <source>
        <dbReference type="SMART" id="SM00966"/>
    </source>
</evidence>
<dbReference type="GO" id="GO:0003677">
    <property type="term" value="F:DNA binding"/>
    <property type="evidence" value="ECO:0007669"/>
    <property type="project" value="InterPro"/>
</dbReference>
<dbReference type="InterPro" id="IPR007159">
    <property type="entry name" value="SpoVT-AbrB_dom"/>
</dbReference>
<reference evidence="2 3" key="1">
    <citation type="submission" date="2015-12" db="EMBL/GenBank/DDBJ databases">
        <title>Complete genome of Lacimicrobium alkaliphilum KCTC 32984.</title>
        <authorList>
            <person name="Kim S.-G."/>
            <person name="Lee Y.-J."/>
        </authorList>
    </citation>
    <scope>NUCLEOTIDE SEQUENCE [LARGE SCALE GENOMIC DNA]</scope>
    <source>
        <strain evidence="2 3">YelD216</strain>
    </source>
</reference>
<evidence type="ECO:0000313" key="3">
    <source>
        <dbReference type="Proteomes" id="UP000068447"/>
    </source>
</evidence>
<protein>
    <submittedName>
        <fullName evidence="2">Regulator</fullName>
    </submittedName>
</protein>
<feature type="domain" description="SpoVT-AbrB" evidence="1">
    <location>
        <begin position="10"/>
        <end position="56"/>
    </location>
</feature>
<organism evidence="2 3">
    <name type="scientific">Lacimicrobium alkaliphilum</name>
    <dbReference type="NCBI Taxonomy" id="1526571"/>
    <lineage>
        <taxon>Bacteria</taxon>
        <taxon>Pseudomonadati</taxon>
        <taxon>Pseudomonadota</taxon>
        <taxon>Gammaproteobacteria</taxon>
        <taxon>Alteromonadales</taxon>
        <taxon>Alteromonadaceae</taxon>
        <taxon>Lacimicrobium</taxon>
    </lineage>
</organism>
<accession>A0A0U2ZFF4</accession>
<evidence type="ECO:0000313" key="2">
    <source>
        <dbReference type="EMBL" id="ALS97164.1"/>
    </source>
</evidence>
<dbReference type="OrthoDB" id="426345at2"/>
<sequence length="109" mass="11973">MAKAAVVTQSTLTDRFQTTVPATVRKALHLNKRDKLNFTVMDDGKVLVSRADELGTDPVVGQFLSFLEQDMTANPQHIQPLSAERKAHVDGLIDGVEVDLNTPLSDEDE</sequence>
<dbReference type="GO" id="GO:0003700">
    <property type="term" value="F:DNA-binding transcription factor activity"/>
    <property type="evidence" value="ECO:0007669"/>
    <property type="project" value="InterPro"/>
</dbReference>
<dbReference type="Gene3D" id="2.10.260.10">
    <property type="match status" value="1"/>
</dbReference>
<name>A0A0U2ZFF4_9ALTE</name>
<dbReference type="NCBIfam" id="NF007429">
    <property type="entry name" value="PRK09974.1"/>
    <property type="match status" value="1"/>
</dbReference>
<dbReference type="Pfam" id="PF15937">
    <property type="entry name" value="PrlF_antitoxin"/>
    <property type="match status" value="1"/>
</dbReference>
<dbReference type="KEGG" id="lal:AT746_01965"/>
<dbReference type="EMBL" id="CP013650">
    <property type="protein sequence ID" value="ALS97164.1"/>
    <property type="molecule type" value="Genomic_DNA"/>
</dbReference>
<dbReference type="GO" id="GO:0097351">
    <property type="term" value="F:toxin sequestering activity"/>
    <property type="evidence" value="ECO:0007669"/>
    <property type="project" value="InterPro"/>
</dbReference>
<dbReference type="GO" id="GO:0001558">
    <property type="term" value="P:regulation of cell growth"/>
    <property type="evidence" value="ECO:0007669"/>
    <property type="project" value="InterPro"/>
</dbReference>
<dbReference type="InterPro" id="IPR037914">
    <property type="entry name" value="SpoVT-AbrB_sf"/>
</dbReference>
<dbReference type="SMART" id="SM00966">
    <property type="entry name" value="SpoVT_AbrB"/>
    <property type="match status" value="1"/>
</dbReference>
<dbReference type="AlphaFoldDB" id="A0A0U2ZFF4"/>
<keyword evidence="3" id="KW-1185">Reference proteome</keyword>
<dbReference type="RefSeq" id="WP_062475714.1">
    <property type="nucleotide sequence ID" value="NZ_CP013650.1"/>
</dbReference>
<gene>
    <name evidence="2" type="ORF">AT746_01965</name>
</gene>